<reference evidence="1" key="2">
    <citation type="submission" date="2023-06" db="EMBL/GenBank/DDBJ databases">
        <authorList>
            <consortium name="Lawrence Berkeley National Laboratory"/>
            <person name="Mondo S.J."/>
            <person name="Hensen N."/>
            <person name="Bonometti L."/>
            <person name="Westerberg I."/>
            <person name="Brannstrom I.O."/>
            <person name="Guillou S."/>
            <person name="Cros-Aarteil S."/>
            <person name="Calhoun S."/>
            <person name="Haridas S."/>
            <person name="Kuo A."/>
            <person name="Pangilinan J."/>
            <person name="Riley R."/>
            <person name="Labutti K."/>
            <person name="Andreopoulos B."/>
            <person name="Lipzen A."/>
            <person name="Chen C."/>
            <person name="Yanf M."/>
            <person name="Daum C."/>
            <person name="Ng V."/>
            <person name="Clum A."/>
            <person name="Steindorff A."/>
            <person name="Ohm R."/>
            <person name="Martin F."/>
            <person name="Silar P."/>
            <person name="Natvig D."/>
            <person name="Lalanne C."/>
            <person name="Gautier V."/>
            <person name="Ament-Velasquez S.L."/>
            <person name="Kruys A."/>
            <person name="Hutchinson M.I."/>
            <person name="Powell A.J."/>
            <person name="Barry K."/>
            <person name="Miller A.N."/>
            <person name="Grigoriev I.V."/>
            <person name="Debuchy R."/>
            <person name="Gladieux P."/>
            <person name="Thoren M.H."/>
            <person name="Johannesson H."/>
        </authorList>
    </citation>
    <scope>NUCLEOTIDE SEQUENCE</scope>
    <source>
        <strain evidence="1">PSN324</strain>
    </source>
</reference>
<dbReference type="AlphaFoldDB" id="A0AAV9HTP2"/>
<protein>
    <submittedName>
        <fullName evidence="1">Uncharacterized protein</fullName>
    </submittedName>
</protein>
<accession>A0AAV9HTP2</accession>
<evidence type="ECO:0000313" key="1">
    <source>
        <dbReference type="EMBL" id="KAK4463718.1"/>
    </source>
</evidence>
<sequence length="58" mass="6188">TIATHSTHPRLTVVGLALAGTALGFQHFSTTLRENELRQKRSAASHLYVSVDRSGGGI</sequence>
<dbReference type="Proteomes" id="UP001321749">
    <property type="component" value="Unassembled WGS sequence"/>
</dbReference>
<organism evidence="1 2">
    <name type="scientific">Cladorrhinum samala</name>
    <dbReference type="NCBI Taxonomy" id="585594"/>
    <lineage>
        <taxon>Eukaryota</taxon>
        <taxon>Fungi</taxon>
        <taxon>Dikarya</taxon>
        <taxon>Ascomycota</taxon>
        <taxon>Pezizomycotina</taxon>
        <taxon>Sordariomycetes</taxon>
        <taxon>Sordariomycetidae</taxon>
        <taxon>Sordariales</taxon>
        <taxon>Podosporaceae</taxon>
        <taxon>Cladorrhinum</taxon>
    </lineage>
</organism>
<dbReference type="EMBL" id="MU864956">
    <property type="protein sequence ID" value="KAK4463718.1"/>
    <property type="molecule type" value="Genomic_DNA"/>
</dbReference>
<evidence type="ECO:0000313" key="2">
    <source>
        <dbReference type="Proteomes" id="UP001321749"/>
    </source>
</evidence>
<keyword evidence="2" id="KW-1185">Reference proteome</keyword>
<comment type="caution">
    <text evidence="1">The sequence shown here is derived from an EMBL/GenBank/DDBJ whole genome shotgun (WGS) entry which is preliminary data.</text>
</comment>
<reference evidence="1" key="1">
    <citation type="journal article" date="2023" name="Mol. Phylogenet. Evol.">
        <title>Genome-scale phylogeny and comparative genomics of the fungal order Sordariales.</title>
        <authorList>
            <person name="Hensen N."/>
            <person name="Bonometti L."/>
            <person name="Westerberg I."/>
            <person name="Brannstrom I.O."/>
            <person name="Guillou S."/>
            <person name="Cros-Aarteil S."/>
            <person name="Calhoun S."/>
            <person name="Haridas S."/>
            <person name="Kuo A."/>
            <person name="Mondo S."/>
            <person name="Pangilinan J."/>
            <person name="Riley R."/>
            <person name="LaButti K."/>
            <person name="Andreopoulos B."/>
            <person name="Lipzen A."/>
            <person name="Chen C."/>
            <person name="Yan M."/>
            <person name="Daum C."/>
            <person name="Ng V."/>
            <person name="Clum A."/>
            <person name="Steindorff A."/>
            <person name="Ohm R.A."/>
            <person name="Martin F."/>
            <person name="Silar P."/>
            <person name="Natvig D.O."/>
            <person name="Lalanne C."/>
            <person name="Gautier V."/>
            <person name="Ament-Velasquez S.L."/>
            <person name="Kruys A."/>
            <person name="Hutchinson M.I."/>
            <person name="Powell A.J."/>
            <person name="Barry K."/>
            <person name="Miller A.N."/>
            <person name="Grigoriev I.V."/>
            <person name="Debuchy R."/>
            <person name="Gladieux P."/>
            <person name="Hiltunen Thoren M."/>
            <person name="Johannesson H."/>
        </authorList>
    </citation>
    <scope>NUCLEOTIDE SEQUENCE</scope>
    <source>
        <strain evidence="1">PSN324</strain>
    </source>
</reference>
<proteinExistence type="predicted"/>
<name>A0AAV9HTP2_9PEZI</name>
<gene>
    <name evidence="1" type="ORF">QBC42DRAFT_172891</name>
</gene>
<feature type="non-terminal residue" evidence="1">
    <location>
        <position position="1"/>
    </location>
</feature>